<protein>
    <submittedName>
        <fullName evidence="1">Uncharacterized protein</fullName>
    </submittedName>
</protein>
<comment type="caution">
    <text evidence="1">The sequence shown here is derived from an EMBL/GenBank/DDBJ whole genome shotgun (WGS) entry which is preliminary data.</text>
</comment>
<evidence type="ECO:0000313" key="1">
    <source>
        <dbReference type="EMBL" id="KAJ7310005.1"/>
    </source>
</evidence>
<proteinExistence type="predicted"/>
<name>A0AAD7EC95_9AGAR</name>
<sequence length="375" mass="41615">MAYLDGGIVDRIVTFCPTFNTLQSTILVSKTPIACFKRARNFITVDEQGKLQETSRVVAALEDVYSVTNKGCTSKISVLTPDESWRFRWAMYRIMLYCNQFQGSRYMQYDDDCIEGIESAATHGRTYSDSIQRTSSCSCTLSFVEFLRNIFVILGVFVPSSHNPNVIEVLLSTRPPGSLRSWEARNFGVLGDDINFTLFEDDDRGSLTADHVAPPQEDARVEMDLGSSQRILDQVHGANDTCSRCAHPGGLNLETETNWHCFPIFLINLLKGNLKRTSTITQPFFVATSHFANADALGPFIEGLFALTAQTAPAFDGWGRKDSCGGLRKEIGVQLELPHTDKQSHADLKNDLCDGLFDFAEMMSFRAAGAGSLPR</sequence>
<evidence type="ECO:0000313" key="2">
    <source>
        <dbReference type="Proteomes" id="UP001218218"/>
    </source>
</evidence>
<dbReference type="AlphaFoldDB" id="A0AAD7EC95"/>
<gene>
    <name evidence="1" type="ORF">DFH08DRAFT_823288</name>
</gene>
<organism evidence="1 2">
    <name type="scientific">Mycena albidolilacea</name>
    <dbReference type="NCBI Taxonomy" id="1033008"/>
    <lineage>
        <taxon>Eukaryota</taxon>
        <taxon>Fungi</taxon>
        <taxon>Dikarya</taxon>
        <taxon>Basidiomycota</taxon>
        <taxon>Agaricomycotina</taxon>
        <taxon>Agaricomycetes</taxon>
        <taxon>Agaricomycetidae</taxon>
        <taxon>Agaricales</taxon>
        <taxon>Marasmiineae</taxon>
        <taxon>Mycenaceae</taxon>
        <taxon>Mycena</taxon>
    </lineage>
</organism>
<keyword evidence="2" id="KW-1185">Reference proteome</keyword>
<accession>A0AAD7EC95</accession>
<reference evidence="1" key="1">
    <citation type="submission" date="2023-03" db="EMBL/GenBank/DDBJ databases">
        <title>Massive genome expansion in bonnet fungi (Mycena s.s.) driven by repeated elements and novel gene families across ecological guilds.</title>
        <authorList>
            <consortium name="Lawrence Berkeley National Laboratory"/>
            <person name="Harder C.B."/>
            <person name="Miyauchi S."/>
            <person name="Viragh M."/>
            <person name="Kuo A."/>
            <person name="Thoen E."/>
            <person name="Andreopoulos B."/>
            <person name="Lu D."/>
            <person name="Skrede I."/>
            <person name="Drula E."/>
            <person name="Henrissat B."/>
            <person name="Morin E."/>
            <person name="Kohler A."/>
            <person name="Barry K."/>
            <person name="LaButti K."/>
            <person name="Morin E."/>
            <person name="Salamov A."/>
            <person name="Lipzen A."/>
            <person name="Mereny Z."/>
            <person name="Hegedus B."/>
            <person name="Baldrian P."/>
            <person name="Stursova M."/>
            <person name="Weitz H."/>
            <person name="Taylor A."/>
            <person name="Grigoriev I.V."/>
            <person name="Nagy L.G."/>
            <person name="Martin F."/>
            <person name="Kauserud H."/>
        </authorList>
    </citation>
    <scope>NUCLEOTIDE SEQUENCE</scope>
    <source>
        <strain evidence="1">CBHHK002</strain>
    </source>
</reference>
<dbReference type="Proteomes" id="UP001218218">
    <property type="component" value="Unassembled WGS sequence"/>
</dbReference>
<dbReference type="EMBL" id="JARIHO010000080">
    <property type="protein sequence ID" value="KAJ7310005.1"/>
    <property type="molecule type" value="Genomic_DNA"/>
</dbReference>